<dbReference type="PANTHER" id="PTHR30097:SF16">
    <property type="entry name" value="CATION EFFLUX SYSTEM (CZCB-LIKE)"/>
    <property type="match status" value="1"/>
</dbReference>
<dbReference type="InterPro" id="IPR051909">
    <property type="entry name" value="MFP_Cation_Efflux"/>
</dbReference>
<evidence type="ECO:0000313" key="5">
    <source>
        <dbReference type="EMBL" id="REC67472.1"/>
    </source>
</evidence>
<comment type="similarity">
    <text evidence="1">Belongs to the membrane fusion protein (MFP) (TC 8.A.1) family.</text>
</comment>
<evidence type="ECO:0000313" key="6">
    <source>
        <dbReference type="Proteomes" id="UP000256769"/>
    </source>
</evidence>
<evidence type="ECO:0000259" key="4">
    <source>
        <dbReference type="Pfam" id="PF25967"/>
    </source>
</evidence>
<gene>
    <name evidence="5" type="ORF">DRF59_07470</name>
</gene>
<dbReference type="Pfam" id="PF25954">
    <property type="entry name" value="Beta-barrel_RND_2"/>
    <property type="match status" value="1"/>
</dbReference>
<dbReference type="PANTHER" id="PTHR30097">
    <property type="entry name" value="CATION EFFLUX SYSTEM PROTEIN CUSB"/>
    <property type="match status" value="1"/>
</dbReference>
<evidence type="ECO:0000256" key="1">
    <source>
        <dbReference type="ARBA" id="ARBA00009477"/>
    </source>
</evidence>
<feature type="domain" description="CusB-like beta-barrel" evidence="3">
    <location>
        <begin position="220"/>
        <end position="296"/>
    </location>
</feature>
<dbReference type="GO" id="GO:0016020">
    <property type="term" value="C:membrane"/>
    <property type="evidence" value="ECO:0007669"/>
    <property type="project" value="InterPro"/>
</dbReference>
<dbReference type="GO" id="GO:0022857">
    <property type="term" value="F:transmembrane transporter activity"/>
    <property type="evidence" value="ECO:0007669"/>
    <property type="project" value="InterPro"/>
</dbReference>
<dbReference type="PROSITE" id="PS51257">
    <property type="entry name" value="PROKAR_LIPOPROTEIN"/>
    <property type="match status" value="1"/>
</dbReference>
<dbReference type="InterPro" id="IPR058792">
    <property type="entry name" value="Beta-barrel_RND_2"/>
</dbReference>
<name>A0A3D9CNY2_9FLAO</name>
<dbReference type="RefSeq" id="WP_115958338.1">
    <property type="nucleotide sequence ID" value="NZ_CBCRVL010000003.1"/>
</dbReference>
<protein>
    <submittedName>
        <fullName evidence="5">Efflux RND transporter periplasmic adaptor subunit</fullName>
    </submittedName>
</protein>
<dbReference type="Gene3D" id="2.40.30.170">
    <property type="match status" value="1"/>
</dbReference>
<dbReference type="InterPro" id="IPR006143">
    <property type="entry name" value="RND_pump_MFP"/>
</dbReference>
<dbReference type="NCBIfam" id="TIGR01730">
    <property type="entry name" value="RND_mfp"/>
    <property type="match status" value="1"/>
</dbReference>
<accession>A0A3D9CNY2</accession>
<sequence>MKNTVLTLLLLTFITACKEPEKETVKEQQIKIEGDHIIIPDGSSILKKIRTETINKQEHHHAITSVGAVEAIPGNYAEIASPFPGRIIKAFAGIGHKVNAGSPVFEILTSGYLDVQKEYSNALNEAVLAEKKYKRQQDLVKHGVGIQKELEESETEYRNKKISLSNASSALKIYTNQSKGTGALIIRSPISGEVISSKIVTGQYLKEDAEPVVIIAELSKVWISGEVKEKDLRFIKKGDQVSVTINSYPDHIINGKIYHINDWVDETTRSIKVLIECDNPDRKLKPGMFATISYSTDSENTMIIPTAALMQENEHQYVWLKTGKNQFIKRNVTTTEASDKTVKITSGLNSGDEIMTAGGIYLLEIK</sequence>
<keyword evidence="2" id="KW-0813">Transport</keyword>
<dbReference type="OrthoDB" id="998050at2"/>
<dbReference type="AlphaFoldDB" id="A0A3D9CNY2"/>
<dbReference type="EMBL" id="QNUE01000005">
    <property type="protein sequence ID" value="REC67472.1"/>
    <property type="molecule type" value="Genomic_DNA"/>
</dbReference>
<dbReference type="Pfam" id="PF25967">
    <property type="entry name" value="RND-MFP_C"/>
    <property type="match status" value="1"/>
</dbReference>
<organism evidence="5 6">
    <name type="scientific">Chryseobacterium flavum</name>
    <dbReference type="NCBI Taxonomy" id="415851"/>
    <lineage>
        <taxon>Bacteria</taxon>
        <taxon>Pseudomonadati</taxon>
        <taxon>Bacteroidota</taxon>
        <taxon>Flavobacteriia</taxon>
        <taxon>Flavobacteriales</taxon>
        <taxon>Weeksellaceae</taxon>
        <taxon>Chryseobacterium group</taxon>
        <taxon>Chryseobacterium</taxon>
    </lineage>
</organism>
<evidence type="ECO:0000259" key="3">
    <source>
        <dbReference type="Pfam" id="PF25954"/>
    </source>
</evidence>
<dbReference type="Gene3D" id="1.10.287.470">
    <property type="entry name" value="Helix hairpin bin"/>
    <property type="match status" value="1"/>
</dbReference>
<dbReference type="InterPro" id="IPR058627">
    <property type="entry name" value="MdtA-like_C"/>
</dbReference>
<proteinExistence type="inferred from homology"/>
<evidence type="ECO:0000256" key="2">
    <source>
        <dbReference type="ARBA" id="ARBA00022448"/>
    </source>
</evidence>
<comment type="caution">
    <text evidence="5">The sequence shown here is derived from an EMBL/GenBank/DDBJ whole genome shotgun (WGS) entry which is preliminary data.</text>
</comment>
<keyword evidence="6" id="KW-1185">Reference proteome</keyword>
<dbReference type="SUPFAM" id="SSF111369">
    <property type="entry name" value="HlyD-like secretion proteins"/>
    <property type="match status" value="1"/>
</dbReference>
<reference evidence="5 6" key="1">
    <citation type="journal article" date="2007" name="Int. J. Syst. Evol. Microbiol.">
        <title>Chryseobacterium flavum sp. nov., isolated from polluted soil.</title>
        <authorList>
            <person name="Zhou Y."/>
            <person name="Dong J."/>
            <person name="Wang X."/>
            <person name="Huang X."/>
            <person name="Zhang K.Y."/>
            <person name="Zhang Y.Q."/>
            <person name="Guo Y.F."/>
            <person name="Lai R."/>
            <person name="Li W.J."/>
        </authorList>
    </citation>
    <scope>NUCLEOTIDE SEQUENCE [LARGE SCALE GENOMIC DNA]</scope>
    <source>
        <strain evidence="5 6">KCTC 12877</strain>
    </source>
</reference>
<dbReference type="Gene3D" id="2.40.420.20">
    <property type="match status" value="1"/>
</dbReference>
<dbReference type="FunFam" id="2.40.30.170:FF:000010">
    <property type="entry name" value="Efflux RND transporter periplasmic adaptor subunit"/>
    <property type="match status" value="1"/>
</dbReference>
<dbReference type="Proteomes" id="UP000256769">
    <property type="component" value="Unassembled WGS sequence"/>
</dbReference>
<feature type="domain" description="Multidrug resistance protein MdtA-like C-terminal permuted SH3" evidence="4">
    <location>
        <begin position="300"/>
        <end position="358"/>
    </location>
</feature>